<proteinExistence type="predicted"/>
<dbReference type="Pfam" id="PF06210">
    <property type="entry name" value="DUF1003"/>
    <property type="match status" value="1"/>
</dbReference>
<protein>
    <submittedName>
        <fullName evidence="2">DUF1003 domain-containing protein</fullName>
    </submittedName>
</protein>
<evidence type="ECO:0000256" key="1">
    <source>
        <dbReference type="SAM" id="Phobius"/>
    </source>
</evidence>
<gene>
    <name evidence="2" type="ORF">LRX75_12630</name>
</gene>
<keyword evidence="1" id="KW-0812">Transmembrane</keyword>
<feature type="transmembrane region" description="Helical" evidence="1">
    <location>
        <begin position="97"/>
        <end position="117"/>
    </location>
</feature>
<dbReference type="InterPro" id="IPR010406">
    <property type="entry name" value="DUF1003"/>
</dbReference>
<comment type="caution">
    <text evidence="2">The sequence shown here is derived from an EMBL/GenBank/DDBJ whole genome shotgun (WGS) entry which is preliminary data.</text>
</comment>
<evidence type="ECO:0000313" key="2">
    <source>
        <dbReference type="EMBL" id="MCD7109882.1"/>
    </source>
</evidence>
<keyword evidence="1" id="KW-0472">Membrane</keyword>
<reference evidence="2" key="1">
    <citation type="submission" date="2021-12" db="EMBL/GenBank/DDBJ databases">
        <authorList>
            <person name="Li Y."/>
        </authorList>
    </citation>
    <scope>NUCLEOTIDE SEQUENCE</scope>
    <source>
        <strain evidence="2">DKSPLA3</strain>
    </source>
</reference>
<sequence>MSTIEDISHRLFNKPAAALGAVERRVIGRAHARQTLSEDVNASFVASQSFGDRLADQIARVGGSWAFIISFLVFLAAWALVNTVLLTQSQAFDPYPFIFLNLVLSMVAALQAPVIMMSQNREAAKDRLNASKDYEVNLKSEIELISLHHKIDDVLLKEIATLQANIARLHDRLEAYENTRR</sequence>
<accession>A0A9X1NRY4</accession>
<keyword evidence="1" id="KW-1133">Transmembrane helix</keyword>
<dbReference type="Proteomes" id="UP001139089">
    <property type="component" value="Unassembled WGS sequence"/>
</dbReference>
<dbReference type="PANTHER" id="PTHR41386">
    <property type="entry name" value="INTEGRAL MEMBRANE PROTEIN-RELATED"/>
    <property type="match status" value="1"/>
</dbReference>
<name>A0A9X1NRY4_9HYPH</name>
<dbReference type="EMBL" id="JAJOZR010000007">
    <property type="protein sequence ID" value="MCD7109882.1"/>
    <property type="molecule type" value="Genomic_DNA"/>
</dbReference>
<evidence type="ECO:0000313" key="3">
    <source>
        <dbReference type="Proteomes" id="UP001139089"/>
    </source>
</evidence>
<dbReference type="RefSeq" id="WP_231814859.1">
    <property type="nucleotide sequence ID" value="NZ_JAJOZR010000007.1"/>
</dbReference>
<dbReference type="AlphaFoldDB" id="A0A9X1NRY4"/>
<dbReference type="PANTHER" id="PTHR41386:SF1">
    <property type="entry name" value="MEMBRANE PROTEIN"/>
    <property type="match status" value="1"/>
</dbReference>
<organism evidence="2 3">
    <name type="scientific">Rhizobium quercicola</name>
    <dbReference type="NCBI Taxonomy" id="2901226"/>
    <lineage>
        <taxon>Bacteria</taxon>
        <taxon>Pseudomonadati</taxon>
        <taxon>Pseudomonadota</taxon>
        <taxon>Alphaproteobacteria</taxon>
        <taxon>Hyphomicrobiales</taxon>
        <taxon>Rhizobiaceae</taxon>
        <taxon>Rhizobium/Agrobacterium group</taxon>
        <taxon>Rhizobium</taxon>
    </lineage>
</organism>
<feature type="transmembrane region" description="Helical" evidence="1">
    <location>
        <begin position="65"/>
        <end position="85"/>
    </location>
</feature>
<keyword evidence="3" id="KW-1185">Reference proteome</keyword>